<organism evidence="2 3">
    <name type="scientific">Amycolatopsis tolypomycina</name>
    <dbReference type="NCBI Taxonomy" id="208445"/>
    <lineage>
        <taxon>Bacteria</taxon>
        <taxon>Bacillati</taxon>
        <taxon>Actinomycetota</taxon>
        <taxon>Actinomycetes</taxon>
        <taxon>Pseudonocardiales</taxon>
        <taxon>Pseudonocardiaceae</taxon>
        <taxon>Amycolatopsis</taxon>
    </lineage>
</organism>
<dbReference type="GO" id="GO:0051920">
    <property type="term" value="F:peroxiredoxin activity"/>
    <property type="evidence" value="ECO:0007669"/>
    <property type="project" value="InterPro"/>
</dbReference>
<evidence type="ECO:0000313" key="2">
    <source>
        <dbReference type="EMBL" id="SED69562.1"/>
    </source>
</evidence>
<dbReference type="SUPFAM" id="SSF69118">
    <property type="entry name" value="AhpD-like"/>
    <property type="match status" value="1"/>
</dbReference>
<keyword evidence="2" id="KW-0560">Oxidoreductase</keyword>
<name>A0A1H5CS98_9PSEU</name>
<accession>A0A1H5CS98</accession>
<dbReference type="InterPro" id="IPR004675">
    <property type="entry name" value="AhpD_core"/>
</dbReference>
<proteinExistence type="predicted"/>
<dbReference type="Gene3D" id="1.20.1290.10">
    <property type="entry name" value="AhpD-like"/>
    <property type="match status" value="1"/>
</dbReference>
<protein>
    <submittedName>
        <fullName evidence="2">Alkylhydroperoxidase AhpD family core domain-containing protein</fullName>
    </submittedName>
</protein>
<keyword evidence="2" id="KW-0575">Peroxidase</keyword>
<dbReference type="STRING" id="208445.SAMN04489727_8948"/>
<sequence>MEPRLKSQATPEVTGAVQQLFKVVYSAGLDPLLLELVHLRASQINGCAPCTYAGVRNAKRQGETDDRLHSVVAWRETPFFTEAERAALALSEAATRIEDGQPGVTDDVWAAAAEHFDETQLSALVTHIALTGFFNRINRAIREQAGKTW</sequence>
<evidence type="ECO:0000313" key="3">
    <source>
        <dbReference type="Proteomes" id="UP000199622"/>
    </source>
</evidence>
<evidence type="ECO:0000259" key="1">
    <source>
        <dbReference type="Pfam" id="PF02627"/>
    </source>
</evidence>
<dbReference type="OrthoDB" id="5185109at2"/>
<dbReference type="AlphaFoldDB" id="A0A1H5CS98"/>
<reference evidence="3" key="1">
    <citation type="submission" date="2016-10" db="EMBL/GenBank/DDBJ databases">
        <authorList>
            <person name="Varghese N."/>
            <person name="Submissions S."/>
        </authorList>
    </citation>
    <scope>NUCLEOTIDE SEQUENCE [LARGE SCALE GENOMIC DNA]</scope>
    <source>
        <strain evidence="3">DSM 44544</strain>
    </source>
</reference>
<dbReference type="InterPro" id="IPR029032">
    <property type="entry name" value="AhpD-like"/>
</dbReference>
<dbReference type="RefSeq" id="WP_091318355.1">
    <property type="nucleotide sequence ID" value="NZ_FNSO01000004.1"/>
</dbReference>
<feature type="domain" description="Carboxymuconolactone decarboxylase-like" evidence="1">
    <location>
        <begin position="11"/>
        <end position="92"/>
    </location>
</feature>
<keyword evidence="3" id="KW-1185">Reference proteome</keyword>
<dbReference type="EMBL" id="FNSO01000004">
    <property type="protein sequence ID" value="SED69562.1"/>
    <property type="molecule type" value="Genomic_DNA"/>
</dbReference>
<dbReference type="Proteomes" id="UP000199622">
    <property type="component" value="Unassembled WGS sequence"/>
</dbReference>
<dbReference type="NCBIfam" id="TIGR00778">
    <property type="entry name" value="ahpD_dom"/>
    <property type="match status" value="1"/>
</dbReference>
<dbReference type="PANTHER" id="PTHR34846:SF7">
    <property type="entry name" value="BLL7811 PROTEIN"/>
    <property type="match status" value="1"/>
</dbReference>
<dbReference type="PANTHER" id="PTHR34846">
    <property type="entry name" value="4-CARBOXYMUCONOLACTONE DECARBOXYLASE FAMILY PROTEIN (AFU_ORTHOLOGUE AFUA_6G11590)"/>
    <property type="match status" value="1"/>
</dbReference>
<dbReference type="Pfam" id="PF02627">
    <property type="entry name" value="CMD"/>
    <property type="match status" value="1"/>
</dbReference>
<dbReference type="InterPro" id="IPR003779">
    <property type="entry name" value="CMD-like"/>
</dbReference>
<gene>
    <name evidence="2" type="ORF">SAMN04489727_8948</name>
</gene>